<dbReference type="PROSITE" id="PS00444">
    <property type="entry name" value="POLYPRENYL_SYNTHASE_2"/>
    <property type="match status" value="1"/>
</dbReference>
<dbReference type="SFLD" id="SFLDG01017">
    <property type="entry name" value="Polyprenyl_Transferase_Like"/>
    <property type="match status" value="1"/>
</dbReference>
<dbReference type="Gene3D" id="1.10.600.10">
    <property type="entry name" value="Farnesyl Diphosphate Synthase"/>
    <property type="match status" value="1"/>
</dbReference>
<dbReference type="OrthoDB" id="9805316at2"/>
<dbReference type="GO" id="GO:0008299">
    <property type="term" value="P:isoprenoid biosynthetic process"/>
    <property type="evidence" value="ECO:0007669"/>
    <property type="project" value="InterPro"/>
</dbReference>
<keyword evidence="3 6" id="KW-0808">Transferase</keyword>
<dbReference type="AlphaFoldDB" id="A0A1H7UCF0"/>
<dbReference type="EMBL" id="FOAF01000005">
    <property type="protein sequence ID" value="SEL94434.1"/>
    <property type="molecule type" value="Genomic_DNA"/>
</dbReference>
<dbReference type="Proteomes" id="UP000199421">
    <property type="component" value="Unassembled WGS sequence"/>
</dbReference>
<evidence type="ECO:0000256" key="3">
    <source>
        <dbReference type="ARBA" id="ARBA00022679"/>
    </source>
</evidence>
<dbReference type="SFLD" id="SFLDS00005">
    <property type="entry name" value="Isoprenoid_Synthase_Type_I"/>
    <property type="match status" value="1"/>
</dbReference>
<dbReference type="InterPro" id="IPR008949">
    <property type="entry name" value="Isoprenoid_synthase_dom_sf"/>
</dbReference>
<dbReference type="InterPro" id="IPR033749">
    <property type="entry name" value="Polyprenyl_synt_CS"/>
</dbReference>
<comment type="similarity">
    <text evidence="2 6">Belongs to the FPP/GGPP synthase family.</text>
</comment>
<accession>A0A1H7UCF0</accession>
<protein>
    <submittedName>
        <fullName evidence="7">Geranylgeranyl diphosphate synthase, type II</fullName>
    </submittedName>
</protein>
<proteinExistence type="inferred from homology"/>
<organism evidence="7 8">
    <name type="scientific">Olivibacter domesticus</name>
    <name type="common">Pseudosphingobacterium domesticum</name>
    <dbReference type="NCBI Taxonomy" id="407022"/>
    <lineage>
        <taxon>Bacteria</taxon>
        <taxon>Pseudomonadati</taxon>
        <taxon>Bacteroidota</taxon>
        <taxon>Sphingobacteriia</taxon>
        <taxon>Sphingobacteriales</taxon>
        <taxon>Sphingobacteriaceae</taxon>
        <taxon>Olivibacter</taxon>
    </lineage>
</organism>
<dbReference type="Pfam" id="PF00348">
    <property type="entry name" value="polyprenyl_synt"/>
    <property type="match status" value="1"/>
</dbReference>
<dbReference type="SUPFAM" id="SSF48576">
    <property type="entry name" value="Terpenoid synthases"/>
    <property type="match status" value="1"/>
</dbReference>
<dbReference type="RefSeq" id="WP_093327446.1">
    <property type="nucleotide sequence ID" value="NZ_FOAF01000005.1"/>
</dbReference>
<evidence type="ECO:0000256" key="1">
    <source>
        <dbReference type="ARBA" id="ARBA00001946"/>
    </source>
</evidence>
<dbReference type="CDD" id="cd00685">
    <property type="entry name" value="Trans_IPPS_HT"/>
    <property type="match status" value="1"/>
</dbReference>
<dbReference type="GO" id="GO:0004659">
    <property type="term" value="F:prenyltransferase activity"/>
    <property type="evidence" value="ECO:0007669"/>
    <property type="project" value="InterPro"/>
</dbReference>
<dbReference type="InterPro" id="IPR000092">
    <property type="entry name" value="Polyprenyl_synt"/>
</dbReference>
<sequence length="323" mass="36550">MHSFSEICKLYQKQRDTFVFPTSPKNLYGSINYFLDLPGKRVRPAMCLMVNELFDNIHADTYIVAYAFDLFHNFTLIHDDIMDRSPLRRGRPTLHIKYNEGTAILAGDTLLIQCYALLNQIESIYRTQIIELFADTARLVCEGQQLDIDMEGMEMETVNYADYLEMITLKTSVLLGGAAQCGAMMGGADEGQQVGLYEFAKNIGIAFQIQDDYLDTFGASAHTGKQVGGDILENKKTALLVKAFEQATSEQLIRLKEAFQRKGEDKIRAVMDCYKILEVDLWAVEAIRSYTAIAFDKLEEIDVPVFKKEKLLELASSLLVRQS</sequence>
<keyword evidence="5" id="KW-0460">Magnesium</keyword>
<dbReference type="GO" id="GO:0046872">
    <property type="term" value="F:metal ion binding"/>
    <property type="evidence" value="ECO:0007669"/>
    <property type="project" value="UniProtKB-KW"/>
</dbReference>
<dbReference type="PANTHER" id="PTHR12001:SF85">
    <property type="entry name" value="SHORT CHAIN ISOPRENYL DIPHOSPHATE SYNTHASE"/>
    <property type="match status" value="1"/>
</dbReference>
<name>A0A1H7UCF0_OLID1</name>
<keyword evidence="4" id="KW-0479">Metal-binding</keyword>
<evidence type="ECO:0000313" key="7">
    <source>
        <dbReference type="EMBL" id="SEL94434.1"/>
    </source>
</evidence>
<dbReference type="PROSITE" id="PS00723">
    <property type="entry name" value="POLYPRENYL_SYNTHASE_1"/>
    <property type="match status" value="1"/>
</dbReference>
<evidence type="ECO:0000256" key="2">
    <source>
        <dbReference type="ARBA" id="ARBA00006706"/>
    </source>
</evidence>
<comment type="cofactor">
    <cofactor evidence="1">
        <name>Mg(2+)</name>
        <dbReference type="ChEBI" id="CHEBI:18420"/>
    </cofactor>
</comment>
<evidence type="ECO:0000256" key="4">
    <source>
        <dbReference type="ARBA" id="ARBA00022723"/>
    </source>
</evidence>
<dbReference type="PANTHER" id="PTHR12001">
    <property type="entry name" value="GERANYLGERANYL PYROPHOSPHATE SYNTHASE"/>
    <property type="match status" value="1"/>
</dbReference>
<reference evidence="8" key="1">
    <citation type="submission" date="2016-10" db="EMBL/GenBank/DDBJ databases">
        <authorList>
            <person name="Varghese N."/>
            <person name="Submissions S."/>
        </authorList>
    </citation>
    <scope>NUCLEOTIDE SEQUENCE [LARGE SCALE GENOMIC DNA]</scope>
    <source>
        <strain evidence="8">DSM 18733</strain>
    </source>
</reference>
<dbReference type="STRING" id="407022.SAMN05661044_03822"/>
<gene>
    <name evidence="7" type="ORF">SAMN05661044_03822</name>
</gene>
<evidence type="ECO:0000256" key="5">
    <source>
        <dbReference type="ARBA" id="ARBA00022842"/>
    </source>
</evidence>
<evidence type="ECO:0000313" key="8">
    <source>
        <dbReference type="Proteomes" id="UP000199421"/>
    </source>
</evidence>
<evidence type="ECO:0000256" key="6">
    <source>
        <dbReference type="RuleBase" id="RU004466"/>
    </source>
</evidence>
<keyword evidence="8" id="KW-1185">Reference proteome</keyword>